<dbReference type="InterPro" id="IPR000073">
    <property type="entry name" value="AB_hydrolase_1"/>
</dbReference>
<proteinExistence type="predicted"/>
<evidence type="ECO:0000313" key="2">
    <source>
        <dbReference type="EMBL" id="MFC4469396.1"/>
    </source>
</evidence>
<gene>
    <name evidence="2" type="ORF">ACFPH6_33635</name>
</gene>
<protein>
    <submittedName>
        <fullName evidence="2">Alpha/beta fold hydrolase</fullName>
    </submittedName>
</protein>
<organism evidence="2 3">
    <name type="scientific">Streptomyces xiangluensis</name>
    <dbReference type="NCBI Taxonomy" id="2665720"/>
    <lineage>
        <taxon>Bacteria</taxon>
        <taxon>Bacillati</taxon>
        <taxon>Actinomycetota</taxon>
        <taxon>Actinomycetes</taxon>
        <taxon>Kitasatosporales</taxon>
        <taxon>Streptomycetaceae</taxon>
        <taxon>Streptomyces</taxon>
    </lineage>
</organism>
<comment type="caution">
    <text evidence="2">The sequence shown here is derived from an EMBL/GenBank/DDBJ whole genome shotgun (WGS) entry which is preliminary data.</text>
</comment>
<evidence type="ECO:0000313" key="3">
    <source>
        <dbReference type="Proteomes" id="UP001596012"/>
    </source>
</evidence>
<reference evidence="3" key="1">
    <citation type="journal article" date="2019" name="Int. J. Syst. Evol. Microbiol.">
        <title>The Global Catalogue of Microorganisms (GCM) 10K type strain sequencing project: providing services to taxonomists for standard genome sequencing and annotation.</title>
        <authorList>
            <consortium name="The Broad Institute Genomics Platform"/>
            <consortium name="The Broad Institute Genome Sequencing Center for Infectious Disease"/>
            <person name="Wu L."/>
            <person name="Ma J."/>
        </authorList>
    </citation>
    <scope>NUCLEOTIDE SEQUENCE [LARGE SCALE GENOMIC DNA]</scope>
    <source>
        <strain evidence="3">DT43</strain>
    </source>
</reference>
<keyword evidence="3" id="KW-1185">Reference proteome</keyword>
<dbReference type="Gene3D" id="3.40.50.1820">
    <property type="entry name" value="alpha/beta hydrolase"/>
    <property type="match status" value="1"/>
</dbReference>
<dbReference type="SUPFAM" id="SSF53474">
    <property type="entry name" value="alpha/beta-Hydrolases"/>
    <property type="match status" value="1"/>
</dbReference>
<sequence length="258" mass="27897">MTLVLIHGVPETPAIWDDLIGHLHRPLTTLRLPGFGRGSGPALDGKEAYAAWLADELLALDGPIDVLAHDWGAHLATRAVTAYDVPVRSWATDVLGTWHPDNDWHPVARLWQSADGEAALRALRERDTAAIQRYYGVPAGGFADLLSARDMPRKLAEVLEAEHDDAMSTAILALYRSANANLHADWGRELPAASPAPGLVLSPTEHPPNNLRHTAEMAGKLGMRLAVLDGMGHSWMATHPAKVAPVLTDFWDSVTAGH</sequence>
<evidence type="ECO:0000259" key="1">
    <source>
        <dbReference type="Pfam" id="PF12697"/>
    </source>
</evidence>
<name>A0ABV8Z1W5_9ACTN</name>
<keyword evidence="2" id="KW-0378">Hydrolase</keyword>
<dbReference type="InterPro" id="IPR029058">
    <property type="entry name" value="AB_hydrolase_fold"/>
</dbReference>
<accession>A0ABV8Z1W5</accession>
<dbReference type="RefSeq" id="WP_386348331.1">
    <property type="nucleotide sequence ID" value="NZ_JBHSFG010000061.1"/>
</dbReference>
<feature type="domain" description="AB hydrolase-1" evidence="1">
    <location>
        <begin position="3"/>
        <end position="245"/>
    </location>
</feature>
<dbReference type="Proteomes" id="UP001596012">
    <property type="component" value="Unassembled WGS sequence"/>
</dbReference>
<dbReference type="GO" id="GO:0016787">
    <property type="term" value="F:hydrolase activity"/>
    <property type="evidence" value="ECO:0007669"/>
    <property type="project" value="UniProtKB-KW"/>
</dbReference>
<dbReference type="Pfam" id="PF12697">
    <property type="entry name" value="Abhydrolase_6"/>
    <property type="match status" value="1"/>
</dbReference>
<dbReference type="EMBL" id="JBHSFG010000061">
    <property type="protein sequence ID" value="MFC4469396.1"/>
    <property type="molecule type" value="Genomic_DNA"/>
</dbReference>